<evidence type="ECO:0000313" key="1">
    <source>
        <dbReference type="EMBL" id="JAH90786.1"/>
    </source>
</evidence>
<sequence length="80" mass="9309">MFVRQCLYQANTRPGIKTLKREKMLISLENIQKQIALFINCGLGCLCEENQKERKTKREVLSVGHHPWCPMCLRLPNVPI</sequence>
<dbReference type="EMBL" id="GBXM01017791">
    <property type="protein sequence ID" value="JAH90786.1"/>
    <property type="molecule type" value="Transcribed_RNA"/>
</dbReference>
<accession>A0A0E9WKI7</accession>
<organism evidence="1">
    <name type="scientific">Anguilla anguilla</name>
    <name type="common">European freshwater eel</name>
    <name type="synonym">Muraena anguilla</name>
    <dbReference type="NCBI Taxonomy" id="7936"/>
    <lineage>
        <taxon>Eukaryota</taxon>
        <taxon>Metazoa</taxon>
        <taxon>Chordata</taxon>
        <taxon>Craniata</taxon>
        <taxon>Vertebrata</taxon>
        <taxon>Euteleostomi</taxon>
        <taxon>Actinopterygii</taxon>
        <taxon>Neopterygii</taxon>
        <taxon>Teleostei</taxon>
        <taxon>Anguilliformes</taxon>
        <taxon>Anguillidae</taxon>
        <taxon>Anguilla</taxon>
    </lineage>
</organism>
<name>A0A0E9WKI7_ANGAN</name>
<proteinExistence type="predicted"/>
<dbReference type="AlphaFoldDB" id="A0A0E9WKI7"/>
<reference evidence="1" key="2">
    <citation type="journal article" date="2015" name="Fish Shellfish Immunol.">
        <title>Early steps in the European eel (Anguilla anguilla)-Vibrio vulnificus interaction in the gills: Role of the RtxA13 toxin.</title>
        <authorList>
            <person name="Callol A."/>
            <person name="Pajuelo D."/>
            <person name="Ebbesson L."/>
            <person name="Teles M."/>
            <person name="MacKenzie S."/>
            <person name="Amaro C."/>
        </authorList>
    </citation>
    <scope>NUCLEOTIDE SEQUENCE</scope>
</reference>
<protein>
    <submittedName>
        <fullName evidence="1">Uncharacterized protein</fullName>
    </submittedName>
</protein>
<reference evidence="1" key="1">
    <citation type="submission" date="2014-11" db="EMBL/GenBank/DDBJ databases">
        <authorList>
            <person name="Amaro Gonzalez C."/>
        </authorList>
    </citation>
    <scope>NUCLEOTIDE SEQUENCE</scope>
</reference>